<name>A0A2A7TYS3_EDWTA</name>
<dbReference type="InterPro" id="IPR053721">
    <property type="entry name" value="Fimbrial_Adhesin_Reg"/>
</dbReference>
<keyword evidence="1" id="KW-0805">Transcription regulation</keyword>
<dbReference type="RefSeq" id="WP_005295615.1">
    <property type="nucleotide sequence ID" value="NZ_AP028090.1"/>
</dbReference>
<evidence type="ECO:0000256" key="2">
    <source>
        <dbReference type="ARBA" id="ARBA00023163"/>
    </source>
</evidence>
<evidence type="ECO:0000313" key="3">
    <source>
        <dbReference type="EMBL" id="PEH71265.1"/>
    </source>
</evidence>
<sequence>MKKIEFTHPGYALQPGEVTEEQFRLLVDISPVRSAKVIMALRDYFVLGHSRKLVCERNQVNPGYLSIKIREIQALCRRILELYPHLS</sequence>
<dbReference type="AlphaFoldDB" id="A0A2A7TYS3"/>
<dbReference type="Gene3D" id="1.10.10.2690">
    <property type="match status" value="1"/>
</dbReference>
<dbReference type="Pfam" id="PF03333">
    <property type="entry name" value="PapB"/>
    <property type="match status" value="1"/>
</dbReference>
<gene>
    <name evidence="3" type="ORF">CRM76_04570</name>
</gene>
<protein>
    <submittedName>
        <fullName evidence="3">Uncharacterized protein</fullName>
    </submittedName>
</protein>
<dbReference type="GO" id="GO:0006355">
    <property type="term" value="P:regulation of DNA-templated transcription"/>
    <property type="evidence" value="ECO:0007669"/>
    <property type="project" value="InterPro"/>
</dbReference>
<evidence type="ECO:0000256" key="1">
    <source>
        <dbReference type="ARBA" id="ARBA00023015"/>
    </source>
</evidence>
<dbReference type="EMBL" id="PDDV01000013">
    <property type="protein sequence ID" value="PEH71265.1"/>
    <property type="molecule type" value="Genomic_DNA"/>
</dbReference>
<accession>A0A2A7TYS3</accession>
<dbReference type="PRINTS" id="PR01554">
    <property type="entry name" value="FIMREGULATRY"/>
</dbReference>
<proteinExistence type="predicted"/>
<comment type="caution">
    <text evidence="3">The sequence shown here is derived from an EMBL/GenBank/DDBJ whole genome shotgun (WGS) entry which is preliminary data.</text>
</comment>
<organism evidence="3 4">
    <name type="scientific">Edwardsiella tarda</name>
    <dbReference type="NCBI Taxonomy" id="636"/>
    <lineage>
        <taxon>Bacteria</taxon>
        <taxon>Pseudomonadati</taxon>
        <taxon>Pseudomonadota</taxon>
        <taxon>Gammaproteobacteria</taxon>
        <taxon>Enterobacterales</taxon>
        <taxon>Hafniaceae</taxon>
        <taxon>Edwardsiella</taxon>
    </lineage>
</organism>
<reference evidence="4" key="1">
    <citation type="submission" date="2017-09" db="EMBL/GenBank/DDBJ databases">
        <title>FDA dAtabase for Regulatory Grade micrObial Sequences (FDA-ARGOS): Supporting development and validation of Infectious Disease Dx tests.</title>
        <authorList>
            <person name="Goldberg B."/>
            <person name="Campos J."/>
            <person name="Tallon L."/>
            <person name="Sadzewicz L."/>
            <person name="Ott S."/>
            <person name="Zhao X."/>
            <person name="Nagaraj S."/>
            <person name="Vavikolanu K."/>
            <person name="Aluvathingal J."/>
            <person name="Nadendla S."/>
            <person name="Geyer C."/>
            <person name="Sichtig H."/>
        </authorList>
    </citation>
    <scope>NUCLEOTIDE SEQUENCE [LARGE SCALE GENOMIC DNA]</scope>
    <source>
        <strain evidence="4">FDAARGOS_370</strain>
    </source>
</reference>
<evidence type="ECO:0000313" key="4">
    <source>
        <dbReference type="Proteomes" id="UP000219788"/>
    </source>
</evidence>
<dbReference type="GeneID" id="93122289"/>
<keyword evidence="2" id="KW-0804">Transcription</keyword>
<dbReference type="OrthoDB" id="6415469at2"/>
<dbReference type="Proteomes" id="UP000219788">
    <property type="component" value="Unassembled WGS sequence"/>
</dbReference>
<dbReference type="InterPro" id="IPR004356">
    <property type="entry name" value="Adhesin_operon_reg_prot"/>
</dbReference>